<dbReference type="GO" id="GO:0006493">
    <property type="term" value="P:protein O-linked glycosylation"/>
    <property type="evidence" value="ECO:0007669"/>
    <property type="project" value="TreeGrafter"/>
</dbReference>
<dbReference type="PANTHER" id="PTHR11214">
    <property type="entry name" value="BETA-1,3-N-ACETYLGLUCOSAMINYLTRANSFERASE"/>
    <property type="match status" value="1"/>
</dbReference>
<keyword evidence="7" id="KW-1133">Transmembrane helix</keyword>
<dbReference type="FunFam" id="3.90.550.50:FF:000001">
    <property type="entry name" value="Hexosyltransferase"/>
    <property type="match status" value="1"/>
</dbReference>
<comment type="subcellular location">
    <subcellularLocation>
        <location evidence="1 11">Golgi apparatus membrane</location>
        <topology evidence="1 11">Single-pass type II membrane protein</topology>
    </subcellularLocation>
</comment>
<keyword evidence="6" id="KW-0735">Signal-anchor</keyword>
<dbReference type="SMART" id="SM00209">
    <property type="entry name" value="TSP1"/>
    <property type="match status" value="1"/>
</dbReference>
<dbReference type="Pfam" id="PF00090">
    <property type="entry name" value="TSP_1"/>
    <property type="match status" value="1"/>
</dbReference>
<dbReference type="Gene3D" id="3.90.550.50">
    <property type="match status" value="1"/>
</dbReference>
<evidence type="ECO:0000256" key="8">
    <source>
        <dbReference type="ARBA" id="ARBA00023034"/>
    </source>
</evidence>
<evidence type="ECO:0000256" key="2">
    <source>
        <dbReference type="ARBA" id="ARBA00008661"/>
    </source>
</evidence>
<gene>
    <name evidence="12" type="ORF">RN001_009719</name>
</gene>
<keyword evidence="9" id="KW-0472">Membrane</keyword>
<proteinExistence type="inferred from homology"/>
<dbReference type="InterPro" id="IPR002659">
    <property type="entry name" value="Glyco_trans_31"/>
</dbReference>
<dbReference type="GO" id="GO:0016758">
    <property type="term" value="F:hexosyltransferase activity"/>
    <property type="evidence" value="ECO:0007669"/>
    <property type="project" value="InterPro"/>
</dbReference>
<evidence type="ECO:0000313" key="13">
    <source>
        <dbReference type="Proteomes" id="UP001353858"/>
    </source>
</evidence>
<evidence type="ECO:0000256" key="9">
    <source>
        <dbReference type="ARBA" id="ARBA00023136"/>
    </source>
</evidence>
<organism evidence="12 13">
    <name type="scientific">Aquatica leii</name>
    <dbReference type="NCBI Taxonomy" id="1421715"/>
    <lineage>
        <taxon>Eukaryota</taxon>
        <taxon>Metazoa</taxon>
        <taxon>Ecdysozoa</taxon>
        <taxon>Arthropoda</taxon>
        <taxon>Hexapoda</taxon>
        <taxon>Insecta</taxon>
        <taxon>Pterygota</taxon>
        <taxon>Neoptera</taxon>
        <taxon>Endopterygota</taxon>
        <taxon>Coleoptera</taxon>
        <taxon>Polyphaga</taxon>
        <taxon>Elateriformia</taxon>
        <taxon>Elateroidea</taxon>
        <taxon>Lampyridae</taxon>
        <taxon>Luciolinae</taxon>
        <taxon>Aquatica</taxon>
    </lineage>
</organism>
<protein>
    <recommendedName>
        <fullName evidence="11">Hexosyltransferase</fullName>
        <ecNumber evidence="11">2.4.1.-</ecNumber>
    </recommendedName>
</protein>
<evidence type="ECO:0000256" key="4">
    <source>
        <dbReference type="ARBA" id="ARBA00022679"/>
    </source>
</evidence>
<accession>A0AAN7SN04</accession>
<evidence type="ECO:0000256" key="3">
    <source>
        <dbReference type="ARBA" id="ARBA00022676"/>
    </source>
</evidence>
<comment type="caution">
    <text evidence="12">The sequence shown here is derived from an EMBL/GenBank/DDBJ whole genome shotgun (WGS) entry which is preliminary data.</text>
</comment>
<reference evidence="13" key="1">
    <citation type="submission" date="2023-01" db="EMBL/GenBank/DDBJ databases">
        <title>Key to firefly adult light organ development and bioluminescence: homeobox transcription factors regulate luciferase expression and transportation to peroxisome.</title>
        <authorList>
            <person name="Fu X."/>
        </authorList>
    </citation>
    <scope>NUCLEOTIDE SEQUENCE [LARGE SCALE GENOMIC DNA]</scope>
</reference>
<dbReference type="InterPro" id="IPR036383">
    <property type="entry name" value="TSP1_rpt_sf"/>
</dbReference>
<name>A0AAN7SN04_9COLE</name>
<keyword evidence="5" id="KW-0812">Transmembrane</keyword>
<dbReference type="EMBL" id="JARPUR010000004">
    <property type="protein sequence ID" value="KAK4877213.1"/>
    <property type="molecule type" value="Genomic_DNA"/>
</dbReference>
<sequence>MYNEDQLYGLIDDKTNDDDTNQLTRLKEVLQQFLNKLNALDTTRYTKLLKTTISPSTSTDAQDFLFKFKKRQESDEEVKWGAWTNWSTCSVSCGKGRKIRWRHCRSNAPENYNRRKSIRETWGNKQAQIEVLFMLGSVTDSKVQRELEEENKKYQDIVQGAFIDNYRNLTYKHVMVLKYAIYHCPQAKYILKTDDDVFVNMPTMLNFLTLELSPHGAKNFLLCPKQEYSPVMRSNSKWVVSVSEYAEPYYPPYCLGIVIMYSPDVVFSLYQELQKSKYFWIDDVLVTGIARKKLNITISNVYPLVLSGDMTEKVTHDKNITDTLMFLYGPIDVMVTQIYSLYAVVKNGTSYKCILSLIK</sequence>
<keyword evidence="3 11" id="KW-0328">Glycosyltransferase</keyword>
<evidence type="ECO:0000256" key="7">
    <source>
        <dbReference type="ARBA" id="ARBA00022989"/>
    </source>
</evidence>
<dbReference type="PROSITE" id="PS50092">
    <property type="entry name" value="TSP1"/>
    <property type="match status" value="1"/>
</dbReference>
<dbReference type="EC" id="2.4.1.-" evidence="11"/>
<evidence type="ECO:0000256" key="11">
    <source>
        <dbReference type="RuleBase" id="RU363063"/>
    </source>
</evidence>
<keyword evidence="4" id="KW-0808">Transferase</keyword>
<evidence type="ECO:0000256" key="6">
    <source>
        <dbReference type="ARBA" id="ARBA00022968"/>
    </source>
</evidence>
<dbReference type="Proteomes" id="UP001353858">
    <property type="component" value="Unassembled WGS sequence"/>
</dbReference>
<evidence type="ECO:0000256" key="10">
    <source>
        <dbReference type="ARBA" id="ARBA00023180"/>
    </source>
</evidence>
<evidence type="ECO:0000256" key="5">
    <source>
        <dbReference type="ARBA" id="ARBA00022692"/>
    </source>
</evidence>
<comment type="similarity">
    <text evidence="2 11">Belongs to the glycosyltransferase 31 family.</text>
</comment>
<evidence type="ECO:0000256" key="1">
    <source>
        <dbReference type="ARBA" id="ARBA00004323"/>
    </source>
</evidence>
<dbReference type="Pfam" id="PF01762">
    <property type="entry name" value="Galactosyl_T"/>
    <property type="match status" value="1"/>
</dbReference>
<dbReference type="GO" id="GO:0000139">
    <property type="term" value="C:Golgi membrane"/>
    <property type="evidence" value="ECO:0007669"/>
    <property type="project" value="UniProtKB-SubCell"/>
</dbReference>
<dbReference type="AlphaFoldDB" id="A0AAN7SN04"/>
<keyword evidence="8 11" id="KW-0333">Golgi apparatus</keyword>
<evidence type="ECO:0000313" key="12">
    <source>
        <dbReference type="EMBL" id="KAK4877213.1"/>
    </source>
</evidence>
<keyword evidence="13" id="KW-1185">Reference proteome</keyword>
<keyword evidence="10" id="KW-0325">Glycoprotein</keyword>
<dbReference type="SUPFAM" id="SSF82895">
    <property type="entry name" value="TSP-1 type 1 repeat"/>
    <property type="match status" value="1"/>
</dbReference>
<dbReference type="PANTHER" id="PTHR11214:SF376">
    <property type="entry name" value="HEXOSYLTRANSFERASE"/>
    <property type="match status" value="1"/>
</dbReference>
<dbReference type="InterPro" id="IPR000884">
    <property type="entry name" value="TSP1_rpt"/>
</dbReference>